<evidence type="ECO:0000256" key="23">
    <source>
        <dbReference type="ARBA" id="ARBA00083298"/>
    </source>
</evidence>
<evidence type="ECO:0000256" key="5">
    <source>
        <dbReference type="ARBA" id="ARBA00004496"/>
    </source>
</evidence>
<evidence type="ECO:0000256" key="10">
    <source>
        <dbReference type="ARBA" id="ARBA00022763"/>
    </source>
</evidence>
<dbReference type="EC" id="3.4.19.12" evidence="6"/>
<dbReference type="Pfam" id="PF21403">
    <property type="entry name" value="OTU1_UBXL"/>
    <property type="match status" value="1"/>
</dbReference>
<dbReference type="CDD" id="cd22769">
    <property type="entry name" value="OTU_VCIP135"/>
    <property type="match status" value="1"/>
</dbReference>
<name>L8IT72_9CETA</name>
<dbReference type="CDD" id="cd17059">
    <property type="entry name" value="Ubl_OTU1"/>
    <property type="match status" value="1"/>
</dbReference>
<feature type="region of interest" description="Disordered" evidence="24">
    <location>
        <begin position="1155"/>
        <end position="1263"/>
    </location>
</feature>
<dbReference type="Gene3D" id="3.10.20.90">
    <property type="entry name" value="Phosphatidylinositol 3-kinase Catalytic Subunit, Chain A, domain 1"/>
    <property type="match status" value="1"/>
</dbReference>
<comment type="function">
    <text evidence="19">Deubiquitinating enzyme involved in DNA repair and reassembly of the Golgi apparatus and the endoplasmic reticulum following mitosis. Necessary for VCP-mediated reassembly of Golgi stacks after mitosis. Plays a role in VCP-mediated formation of transitional endoplasmic reticulum (tER). Mediates dissociation of the ternary complex containing STX5A, NSFL1C and VCP. Also involved in DNA repair following phosphorylation by ATM or ATR: acts by catalyzing deubiquitination of SPRTN, thereby promoting SPRTN recruitment to chromatin and subsequent proteolytic cleavage of covalent DNA-protein cross-links (DPCs). Hydrolyzes 'Lys-11'- and 'Lys-48'-linked polyubiquitin chains.</text>
</comment>
<feature type="compositionally biased region" description="Polar residues" evidence="24">
    <location>
        <begin position="1251"/>
        <end position="1263"/>
    </location>
</feature>
<evidence type="ECO:0000259" key="26">
    <source>
        <dbReference type="Pfam" id="PF21403"/>
    </source>
</evidence>
<feature type="compositionally biased region" description="Low complexity" evidence="24">
    <location>
        <begin position="813"/>
        <end position="829"/>
    </location>
</feature>
<dbReference type="SUPFAM" id="SSF54236">
    <property type="entry name" value="Ubiquitin-like"/>
    <property type="match status" value="1"/>
</dbReference>
<dbReference type="InterPro" id="IPR029071">
    <property type="entry name" value="Ubiquitin-like_domsf"/>
</dbReference>
<dbReference type="GO" id="GO:0035871">
    <property type="term" value="P:protein K11-linked deubiquitination"/>
    <property type="evidence" value="ECO:0007669"/>
    <property type="project" value="TreeGrafter"/>
</dbReference>
<evidence type="ECO:0000256" key="16">
    <source>
        <dbReference type="ARBA" id="ARBA00023034"/>
    </source>
</evidence>
<gene>
    <name evidence="27" type="ORF">M91_16537</name>
</gene>
<keyword evidence="15" id="KW-0007">Acetylation</keyword>
<comment type="subcellular location">
    <subcellularLocation>
        <location evidence="5">Cytoplasm</location>
    </subcellularLocation>
    <subcellularLocation>
        <location evidence="3">Endoplasmic reticulum</location>
    </subcellularLocation>
    <subcellularLocation>
        <location evidence="4">Golgi apparatus</location>
        <location evidence="4">Golgi stack</location>
    </subcellularLocation>
    <subcellularLocation>
        <location evidence="2">Nucleus</location>
    </subcellularLocation>
</comment>
<keyword evidence="9" id="KW-0645">Protease</keyword>
<evidence type="ECO:0000256" key="22">
    <source>
        <dbReference type="ARBA" id="ARBA00081555"/>
    </source>
</evidence>
<dbReference type="GO" id="GO:0005783">
    <property type="term" value="C:endoplasmic reticulum"/>
    <property type="evidence" value="ECO:0007669"/>
    <property type="project" value="UniProtKB-SubCell"/>
</dbReference>
<dbReference type="PANTHER" id="PTHR14843:SF2">
    <property type="entry name" value="DEUBIQUITINATING PROTEIN VCPIP1"/>
    <property type="match status" value="1"/>
</dbReference>
<reference evidence="27 28" key="1">
    <citation type="journal article" date="2012" name="Nat. Genet.">
        <title>The yak genome and adaptation to life at high altitude.</title>
        <authorList>
            <person name="Qiu Q."/>
            <person name="Zhang G."/>
            <person name="Ma T."/>
            <person name="Qian W."/>
            <person name="Wang J."/>
            <person name="Ye Z."/>
            <person name="Cao C."/>
            <person name="Hu Q."/>
            <person name="Kim J."/>
            <person name="Larkin D.M."/>
            <person name="Auvil L."/>
            <person name="Capitanu B."/>
            <person name="Ma J."/>
            <person name="Lewin H.A."/>
            <person name="Qian X."/>
            <person name="Lang Y."/>
            <person name="Zhou R."/>
            <person name="Wang L."/>
            <person name="Wang K."/>
            <person name="Xia J."/>
            <person name="Liao S."/>
            <person name="Pan S."/>
            <person name="Lu X."/>
            <person name="Hou H."/>
            <person name="Wang Y."/>
            <person name="Zang X."/>
            <person name="Yin Y."/>
            <person name="Ma H."/>
            <person name="Zhang J."/>
            <person name="Wang Z."/>
            <person name="Zhang Y."/>
            <person name="Zhang D."/>
            <person name="Yonezawa T."/>
            <person name="Hasegawa M."/>
            <person name="Zhong Y."/>
            <person name="Liu W."/>
            <person name="Zhang Y."/>
            <person name="Huang Z."/>
            <person name="Zhang S."/>
            <person name="Long R."/>
            <person name="Yang H."/>
            <person name="Wang J."/>
            <person name="Lenstra J.A."/>
            <person name="Cooper D.N."/>
            <person name="Wu Y."/>
            <person name="Wang J."/>
            <person name="Shi P."/>
            <person name="Wang J."/>
            <person name="Liu J."/>
        </authorList>
    </citation>
    <scope>NUCLEOTIDE SEQUENCE [LARGE SCALE GENOMIC DNA]</scope>
    <source>
        <strain evidence="28">yakQH1</strain>
    </source>
</reference>
<dbReference type="GO" id="GO:0016567">
    <property type="term" value="P:protein ubiquitination"/>
    <property type="evidence" value="ECO:0007669"/>
    <property type="project" value="InterPro"/>
</dbReference>
<evidence type="ECO:0000256" key="19">
    <source>
        <dbReference type="ARBA" id="ARBA00057273"/>
    </source>
</evidence>
<evidence type="ECO:0000256" key="14">
    <source>
        <dbReference type="ARBA" id="ARBA00022824"/>
    </source>
</evidence>
<dbReference type="AlphaFoldDB" id="L8IT72"/>
<dbReference type="FunFam" id="3.10.20.90:FF:000146">
    <property type="entry name" value="deubiquitinating protein VCIP135 isoform X1"/>
    <property type="match status" value="1"/>
</dbReference>
<evidence type="ECO:0000256" key="3">
    <source>
        <dbReference type="ARBA" id="ARBA00004240"/>
    </source>
</evidence>
<evidence type="ECO:0000313" key="27">
    <source>
        <dbReference type="EMBL" id="ELR58377.1"/>
    </source>
</evidence>
<feature type="region of interest" description="Disordered" evidence="24">
    <location>
        <begin position="915"/>
        <end position="938"/>
    </location>
</feature>
<evidence type="ECO:0000256" key="4">
    <source>
        <dbReference type="ARBA" id="ARBA00004348"/>
    </source>
</evidence>
<keyword evidence="14" id="KW-0256">Endoplasmic reticulum</keyword>
<dbReference type="EMBL" id="JH880843">
    <property type="protein sequence ID" value="ELR58377.1"/>
    <property type="molecule type" value="Genomic_DNA"/>
</dbReference>
<feature type="domain" description="Deubiquitinating protein VCPIP1 N-terminal" evidence="25">
    <location>
        <begin position="121"/>
        <end position="286"/>
    </location>
</feature>
<feature type="compositionally biased region" description="Polar residues" evidence="24">
    <location>
        <begin position="1098"/>
        <end position="1108"/>
    </location>
</feature>
<feature type="region of interest" description="Disordered" evidence="24">
    <location>
        <begin position="1067"/>
        <end position="1108"/>
    </location>
</feature>
<keyword evidence="12" id="KW-0378">Hydrolase</keyword>
<feature type="compositionally biased region" description="Polar residues" evidence="24">
    <location>
        <begin position="1185"/>
        <end position="1213"/>
    </location>
</feature>
<evidence type="ECO:0000313" key="28">
    <source>
        <dbReference type="Proteomes" id="UP000011080"/>
    </source>
</evidence>
<evidence type="ECO:0000256" key="18">
    <source>
        <dbReference type="ARBA" id="ARBA00023242"/>
    </source>
</evidence>
<dbReference type="GO" id="GO:0016320">
    <property type="term" value="P:endoplasmic reticulum membrane fusion"/>
    <property type="evidence" value="ECO:0007669"/>
    <property type="project" value="TreeGrafter"/>
</dbReference>
<dbReference type="GO" id="GO:0005795">
    <property type="term" value="C:Golgi stack"/>
    <property type="evidence" value="ECO:0007669"/>
    <property type="project" value="UniProtKB-SubCell"/>
</dbReference>
<keyword evidence="7" id="KW-0963">Cytoplasm</keyword>
<evidence type="ECO:0000256" key="17">
    <source>
        <dbReference type="ARBA" id="ARBA00023204"/>
    </source>
</evidence>
<dbReference type="InterPro" id="IPR045827">
    <property type="entry name" value="VCPIP1_N"/>
</dbReference>
<feature type="region of interest" description="Disordered" evidence="24">
    <location>
        <begin position="1030"/>
        <end position="1050"/>
    </location>
</feature>
<keyword evidence="13" id="KW-0788">Thiol protease</keyword>
<dbReference type="GO" id="GO:0005634">
    <property type="term" value="C:nucleus"/>
    <property type="evidence" value="ECO:0007669"/>
    <property type="project" value="UniProtKB-SubCell"/>
</dbReference>
<dbReference type="InterPro" id="IPR039087">
    <property type="entry name" value="VCPIP1"/>
</dbReference>
<keyword evidence="18" id="KW-0539">Nucleus</keyword>
<dbReference type="GO" id="GO:0071108">
    <property type="term" value="P:protein K48-linked deubiquitination"/>
    <property type="evidence" value="ECO:0007669"/>
    <property type="project" value="TreeGrafter"/>
</dbReference>
<sequence>MLLAKGPCEHVTYQEAGLHTVRELKGQPRIKVSDGRFADNRLRISVPSQILTGNLHPLSTSGKFLASLTTEANYSKEIKSEADTEVKKTCIVSALLFLCILKLKPNVVFTAAAATPGGLSKRRDRRILSGSCPDPKCQARLFFPASGSVSIECTECGQRHEQQQLLGVEEVTDPDVVLHNLLRNALLGVTGAPKKNTELVKVMGLSNYHCKLLSPILARYGMDKQTGRAKLLRDMNQGELFDCALLGDRAFLIEPEHVNTVGYGKDRSGSLLYLHDTLEDIKRANKMGRELFWHALRENLKQHFQQHLARYQALFHDFIDAAEWEDIINECDPLFVPPEGVPLGLRNIHIFGLANVLHRPIILLDSLSGMRSSGDYSATFLPGLIPAEKCTGRDGHLNKPICIAWSSSGRNHYIPLVGIKGAALPKLPMNLLPKAWGVPQDLIKKYIKLEEDGGCVIGGDRSLQDKYLLRLVAAMEEVFMDKHGIHPSLVADVHQYFYRRTGVIGVQPEEVTAAAKKAVMDNRLHKCLLCGALSELHVPPEWLAPGGKLYNLAKSTHGQLRPDKNYSFPLNNLVCSYDSVRDVLVPDYGLSNLTACNWCHGTSVRRVRGDGSIVYLDGDRTNSRSTGGKCGCGFKHFWDGKEYDNLPEAFPITLEWGGRVVRETVYWFQYESDASLNSNVYDVAMKLVTKHFPGEFGSEILVQKVVHTILHQTAKKNPDDYTPVNIDGAHAQRFGDVQGQESESPLPTKIILTGQKAKTLHKEELNMSKTERTIQQNITEQASVMQKRKTEKLKQEQKGQPRTVSPSTVRDGPSSAPATPTKAPYSPTTSKEKKIRITTNDGRQSMVTLKPSTTFFELQESIAREFNIPPYLQCIRYGFPPKELMPPQAGMEKEPVPLQHGDRITIEILKSKAEGGQSAAAHSAHTVKPEDSAVTGRLSSKELQEQADKEMYSLCLLATLMGKIGLTQMVFRNCMADGKHCTFPHLPGKTFVYNASEDRLELCVDAAGHFPIGPDVEDLVKEAVSQVRAEATTRSRESSPSHGLLKLGSGGVVKKKSEQLHNVTAFQGKGHSLGTASSTPHLDPRARETPVVRKHTTGTDFSSSSIKTEPSVFTAAPSNSELIRIAPGVVTTRDSRQLDPDMVEAQRKKLQEMVSSIQASMDKHLRDQSTEQSPSDPPQRKVEAVSSSVKSGSLQTGSPESFSPTGDTENLNIETADGCVAEALEAAFAERSEAQKGSSVEEPEEMDSQDAEMTNTTEPMDHS</sequence>
<dbReference type="InterPro" id="IPR048857">
    <property type="entry name" value="OTU1_Ubl"/>
</dbReference>
<dbReference type="GO" id="GO:0090168">
    <property type="term" value="P:Golgi reassembly"/>
    <property type="evidence" value="ECO:0007669"/>
    <property type="project" value="TreeGrafter"/>
</dbReference>
<keyword evidence="16" id="KW-0333">Golgi apparatus</keyword>
<dbReference type="GO" id="GO:0006508">
    <property type="term" value="P:proteolysis"/>
    <property type="evidence" value="ECO:0007669"/>
    <property type="project" value="UniProtKB-KW"/>
</dbReference>
<dbReference type="GO" id="GO:0006281">
    <property type="term" value="P:DNA repair"/>
    <property type="evidence" value="ECO:0007669"/>
    <property type="project" value="UniProtKB-KW"/>
</dbReference>
<keyword evidence="17" id="KW-0234">DNA repair</keyword>
<feature type="region of interest" description="Disordered" evidence="24">
    <location>
        <begin position="783"/>
        <end position="835"/>
    </location>
</feature>
<keyword evidence="11" id="KW-0833">Ubl conjugation pathway</keyword>
<feature type="compositionally biased region" description="Basic and acidic residues" evidence="24">
    <location>
        <begin position="1082"/>
        <end position="1091"/>
    </location>
</feature>
<feature type="domain" description="OTU1 Ubl" evidence="26">
    <location>
        <begin position="834"/>
        <end position="884"/>
    </location>
</feature>
<dbReference type="GO" id="GO:0004843">
    <property type="term" value="F:cysteine-type deubiquitinase activity"/>
    <property type="evidence" value="ECO:0007669"/>
    <property type="project" value="UniProtKB-EC"/>
</dbReference>
<evidence type="ECO:0000259" key="25">
    <source>
        <dbReference type="Pfam" id="PF19437"/>
    </source>
</evidence>
<comment type="catalytic activity">
    <reaction evidence="1">
        <text>Thiol-dependent hydrolysis of ester, thioester, amide, peptide and isopeptide bonds formed by the C-terminal Gly of ubiquitin (a 76-residue protein attached to proteins as an intracellular targeting signal).</text>
        <dbReference type="EC" id="3.4.19.12"/>
    </reaction>
</comment>
<evidence type="ECO:0000256" key="13">
    <source>
        <dbReference type="ARBA" id="ARBA00022807"/>
    </source>
</evidence>
<evidence type="ECO:0000256" key="1">
    <source>
        <dbReference type="ARBA" id="ARBA00000707"/>
    </source>
</evidence>
<dbReference type="Pfam" id="PF19437">
    <property type="entry name" value="VCIP135_N"/>
    <property type="match status" value="1"/>
</dbReference>
<feature type="compositionally biased region" description="Acidic residues" evidence="24">
    <location>
        <begin position="1241"/>
        <end position="1250"/>
    </location>
</feature>
<dbReference type="Proteomes" id="UP000011080">
    <property type="component" value="Unassembled WGS sequence"/>
</dbReference>
<evidence type="ECO:0000256" key="6">
    <source>
        <dbReference type="ARBA" id="ARBA00012759"/>
    </source>
</evidence>
<keyword evidence="8" id="KW-0597">Phosphoprotein</keyword>
<comment type="subunit">
    <text evidence="20">Binds VCP and the ternary complex containing STX5A, NSFL1C and VCP.</text>
</comment>
<evidence type="ECO:0000256" key="7">
    <source>
        <dbReference type="ARBA" id="ARBA00022490"/>
    </source>
</evidence>
<evidence type="ECO:0000256" key="12">
    <source>
        <dbReference type="ARBA" id="ARBA00022801"/>
    </source>
</evidence>
<evidence type="ECO:0000256" key="11">
    <source>
        <dbReference type="ARBA" id="ARBA00022786"/>
    </source>
</evidence>
<dbReference type="FunFam" id="3.90.70.80:FF:000004">
    <property type="entry name" value="deubiquitinating protein VCIP135 isoform X2"/>
    <property type="match status" value="1"/>
</dbReference>
<proteinExistence type="predicted"/>
<evidence type="ECO:0000256" key="15">
    <source>
        <dbReference type="ARBA" id="ARBA00022990"/>
    </source>
</evidence>
<evidence type="ECO:0000256" key="8">
    <source>
        <dbReference type="ARBA" id="ARBA00022553"/>
    </source>
</evidence>
<evidence type="ECO:0000256" key="24">
    <source>
        <dbReference type="SAM" id="MobiDB-lite"/>
    </source>
</evidence>
<organism evidence="27 28">
    <name type="scientific">Bos mutus</name>
    <name type="common">wild yak</name>
    <dbReference type="NCBI Taxonomy" id="72004"/>
    <lineage>
        <taxon>Eukaryota</taxon>
        <taxon>Metazoa</taxon>
        <taxon>Chordata</taxon>
        <taxon>Craniata</taxon>
        <taxon>Vertebrata</taxon>
        <taxon>Euteleostomi</taxon>
        <taxon>Mammalia</taxon>
        <taxon>Eutheria</taxon>
        <taxon>Laurasiatheria</taxon>
        <taxon>Artiodactyla</taxon>
        <taxon>Ruminantia</taxon>
        <taxon>Pecora</taxon>
        <taxon>Bovidae</taxon>
        <taxon>Bovinae</taxon>
        <taxon>Bos</taxon>
    </lineage>
</organism>
<evidence type="ECO:0000256" key="20">
    <source>
        <dbReference type="ARBA" id="ARBA00063733"/>
    </source>
</evidence>
<evidence type="ECO:0000256" key="21">
    <source>
        <dbReference type="ARBA" id="ARBA00071253"/>
    </source>
</evidence>
<accession>L8IT72</accession>
<dbReference type="PANTHER" id="PTHR14843">
    <property type="entry name" value="DEUBIQUITINATING PROTEIN VCIP135"/>
    <property type="match status" value="1"/>
</dbReference>
<dbReference type="STRING" id="72004.ENSBMUP00000019049"/>
<protein>
    <recommendedName>
        <fullName evidence="21">Deubiquitinating protein VCPIP1</fullName>
        <ecNumber evidence="6">3.4.19.12</ecNumber>
    </recommendedName>
    <alternativeName>
        <fullName evidence="22">Valosin-containing protein p97/p47 complex-interacting protein 1</fullName>
    </alternativeName>
    <alternativeName>
        <fullName evidence="23">Valosin-containing protein p97/p47 complex-interacting protein p135</fullName>
    </alternativeName>
</protein>
<keyword evidence="10" id="KW-0227">DNA damage</keyword>
<evidence type="ECO:0000256" key="2">
    <source>
        <dbReference type="ARBA" id="ARBA00004123"/>
    </source>
</evidence>
<evidence type="ECO:0000256" key="9">
    <source>
        <dbReference type="ARBA" id="ARBA00022670"/>
    </source>
</evidence>